<dbReference type="GO" id="GO:0000049">
    <property type="term" value="F:tRNA binding"/>
    <property type="evidence" value="ECO:0007669"/>
    <property type="project" value="UniProtKB-UniRule"/>
</dbReference>
<keyword evidence="1 6" id="KW-0819">tRNA processing</keyword>
<dbReference type="AlphaFoldDB" id="A0A448ZZD2"/>
<proteinExistence type="inferred from homology"/>
<evidence type="ECO:0000256" key="3">
    <source>
        <dbReference type="ARBA" id="ARBA00022759"/>
    </source>
</evidence>
<dbReference type="InterPro" id="IPR000100">
    <property type="entry name" value="RNase_P"/>
</dbReference>
<dbReference type="PANTHER" id="PTHR33992">
    <property type="entry name" value="RIBONUCLEASE P PROTEIN COMPONENT"/>
    <property type="match status" value="1"/>
</dbReference>
<protein>
    <recommendedName>
        <fullName evidence="6 7">Ribonuclease P protein component</fullName>
        <shortName evidence="6">RNase P protein</shortName>
        <shortName evidence="6">RNaseP protein</shortName>
        <ecNumber evidence="6 7">3.1.26.5</ecNumber>
    </recommendedName>
    <alternativeName>
        <fullName evidence="6">Protein C5</fullName>
    </alternativeName>
</protein>
<comment type="subunit">
    <text evidence="6">Consists of a catalytic RNA component (M1 or rnpB) and a protein subunit.</text>
</comment>
<accession>A0A448ZZD2</accession>
<comment type="function">
    <text evidence="6">RNaseP catalyzes the removal of the 5'-leader sequence from pre-tRNA to produce the mature 5'-terminus. It can also cleave other RNA substrates such as 4.5S RNA. The protein component plays an auxiliary but essential role in vivo by binding to the 5'-leader sequence and broadening the substrate specificity of the ribozyme.</text>
</comment>
<evidence type="ECO:0000313" key="8">
    <source>
        <dbReference type="EMBL" id="VEU56597.1"/>
    </source>
</evidence>
<keyword evidence="2 6" id="KW-0540">Nuclease</keyword>
<dbReference type="GO" id="GO:0004526">
    <property type="term" value="F:ribonuclease P activity"/>
    <property type="evidence" value="ECO:0007669"/>
    <property type="project" value="UniProtKB-UniRule"/>
</dbReference>
<dbReference type="GO" id="GO:0001682">
    <property type="term" value="P:tRNA 5'-leader removal"/>
    <property type="evidence" value="ECO:0007669"/>
    <property type="project" value="UniProtKB-UniRule"/>
</dbReference>
<gene>
    <name evidence="8" type="primary">rnpA_2</name>
    <name evidence="6" type="synonym">rnpA</name>
    <name evidence="8" type="ORF">NCTC10113_01509</name>
</gene>
<sequence>MFTKDNTLKKNWEFQKILAKKKQIVDKHLIIYFDESEDFKIGISMPKQFLNAVKRNHFKNQVRAILRKMNDITDSLKISCVLIARKTFFDLEFSIKEQEIRKIFERIKDGKTEKI</sequence>
<dbReference type="RefSeq" id="WP_024543854.1">
    <property type="nucleotide sequence ID" value="NZ_BPLV01000001.1"/>
</dbReference>
<evidence type="ECO:0000256" key="4">
    <source>
        <dbReference type="ARBA" id="ARBA00022801"/>
    </source>
</evidence>
<keyword evidence="3 6" id="KW-0255">Endonuclease</keyword>
<evidence type="ECO:0000256" key="7">
    <source>
        <dbReference type="NCBIfam" id="TIGR00188"/>
    </source>
</evidence>
<reference evidence="8" key="1">
    <citation type="submission" date="2019-01" db="EMBL/GenBank/DDBJ databases">
        <authorList>
            <consortium name="Pathogen Informatics"/>
        </authorList>
    </citation>
    <scope>NUCLEOTIDE SEQUENCE [LARGE SCALE GENOMIC DNA]</scope>
    <source>
        <strain evidence="8">NCTC10113</strain>
    </source>
</reference>
<dbReference type="Pfam" id="PF00825">
    <property type="entry name" value="Ribonuclease_P"/>
    <property type="match status" value="1"/>
</dbReference>
<dbReference type="PANTHER" id="PTHR33992:SF1">
    <property type="entry name" value="RIBONUCLEASE P PROTEIN COMPONENT"/>
    <property type="match status" value="1"/>
</dbReference>
<evidence type="ECO:0000256" key="2">
    <source>
        <dbReference type="ARBA" id="ARBA00022722"/>
    </source>
</evidence>
<evidence type="ECO:0000256" key="5">
    <source>
        <dbReference type="ARBA" id="ARBA00022884"/>
    </source>
</evidence>
<dbReference type="NCBIfam" id="TIGR00188">
    <property type="entry name" value="rnpA"/>
    <property type="match status" value="1"/>
</dbReference>
<keyword evidence="5 6" id="KW-0694">RNA-binding</keyword>
<dbReference type="InterPro" id="IPR020568">
    <property type="entry name" value="Ribosomal_Su5_D2-typ_SF"/>
</dbReference>
<dbReference type="InterPro" id="IPR014721">
    <property type="entry name" value="Ribsml_uS5_D2-typ_fold_subgr"/>
</dbReference>
<keyword evidence="8" id="KW-0614">Plasmid</keyword>
<dbReference type="GO" id="GO:0030677">
    <property type="term" value="C:ribonuclease P complex"/>
    <property type="evidence" value="ECO:0007669"/>
    <property type="project" value="TreeGrafter"/>
</dbReference>
<comment type="catalytic activity">
    <reaction evidence="6">
        <text>Endonucleolytic cleavage of RNA, removing 5'-extranucleotides from tRNA precursor.</text>
        <dbReference type="EC" id="3.1.26.5"/>
    </reaction>
</comment>
<organism evidence="8">
    <name type="scientific">Metamycoplasma salivarium</name>
    <name type="common">Mycoplasma salivarium</name>
    <dbReference type="NCBI Taxonomy" id="2124"/>
    <lineage>
        <taxon>Bacteria</taxon>
        <taxon>Bacillati</taxon>
        <taxon>Mycoplasmatota</taxon>
        <taxon>Mycoplasmoidales</taxon>
        <taxon>Metamycoplasmataceae</taxon>
        <taxon>Metamycoplasma</taxon>
    </lineage>
</organism>
<dbReference type="HAMAP" id="MF_00227">
    <property type="entry name" value="RNase_P"/>
    <property type="match status" value="1"/>
</dbReference>
<evidence type="ECO:0000256" key="1">
    <source>
        <dbReference type="ARBA" id="ARBA00022694"/>
    </source>
</evidence>
<comment type="similarity">
    <text evidence="6">Belongs to the RnpA family.</text>
</comment>
<evidence type="ECO:0000256" key="6">
    <source>
        <dbReference type="HAMAP-Rule" id="MF_00227"/>
    </source>
</evidence>
<name>A0A448ZZD2_METSV</name>
<dbReference type="EMBL" id="LR214939">
    <property type="protein sequence ID" value="VEU56597.1"/>
    <property type="molecule type" value="Genomic_DNA"/>
</dbReference>
<geneLocation type="plasmid" evidence="8">
    <name>2</name>
</geneLocation>
<dbReference type="Gene3D" id="3.30.230.10">
    <property type="match status" value="1"/>
</dbReference>
<dbReference type="EC" id="3.1.26.5" evidence="6 7"/>
<dbReference type="SUPFAM" id="SSF54211">
    <property type="entry name" value="Ribosomal protein S5 domain 2-like"/>
    <property type="match status" value="1"/>
</dbReference>
<dbReference type="GO" id="GO:0042781">
    <property type="term" value="F:3'-tRNA processing endoribonuclease activity"/>
    <property type="evidence" value="ECO:0007669"/>
    <property type="project" value="TreeGrafter"/>
</dbReference>
<keyword evidence="4 6" id="KW-0378">Hydrolase</keyword>